<feature type="domain" description="HAMP" evidence="8">
    <location>
        <begin position="306"/>
        <end position="358"/>
    </location>
</feature>
<dbReference type="Gene3D" id="6.10.340.10">
    <property type="match status" value="1"/>
</dbReference>
<evidence type="ECO:0000256" key="4">
    <source>
        <dbReference type="ARBA" id="ARBA00022679"/>
    </source>
</evidence>
<evidence type="ECO:0000313" key="10">
    <source>
        <dbReference type="Proteomes" id="UP000621560"/>
    </source>
</evidence>
<dbReference type="CDD" id="cd06225">
    <property type="entry name" value="HAMP"/>
    <property type="match status" value="1"/>
</dbReference>
<dbReference type="InterPro" id="IPR036890">
    <property type="entry name" value="HATPase_C_sf"/>
</dbReference>
<keyword evidence="2" id="KW-1003">Cell membrane</keyword>
<dbReference type="InterPro" id="IPR010559">
    <property type="entry name" value="Sig_transdc_His_kin_internal"/>
</dbReference>
<dbReference type="GO" id="GO:0000155">
    <property type="term" value="F:phosphorelay sensor kinase activity"/>
    <property type="evidence" value="ECO:0007669"/>
    <property type="project" value="InterPro"/>
</dbReference>
<dbReference type="PANTHER" id="PTHR34220">
    <property type="entry name" value="SENSOR HISTIDINE KINASE YPDA"/>
    <property type="match status" value="1"/>
</dbReference>
<keyword evidence="4" id="KW-0808">Transferase</keyword>
<dbReference type="Gene3D" id="3.30.565.10">
    <property type="entry name" value="Histidine kinase-like ATPase, C-terminal domain"/>
    <property type="match status" value="1"/>
</dbReference>
<evidence type="ECO:0000259" key="8">
    <source>
        <dbReference type="PROSITE" id="PS50885"/>
    </source>
</evidence>
<dbReference type="EMBL" id="JACXIZ010000030">
    <property type="protein sequence ID" value="MBD2846990.1"/>
    <property type="molecule type" value="Genomic_DNA"/>
</dbReference>
<dbReference type="RefSeq" id="WP_190919893.1">
    <property type="nucleotide sequence ID" value="NZ_JACXIZ010000030.1"/>
</dbReference>
<keyword evidence="10" id="KW-1185">Reference proteome</keyword>
<feature type="transmembrane region" description="Helical" evidence="7">
    <location>
        <begin position="285"/>
        <end position="305"/>
    </location>
</feature>
<dbReference type="AlphaFoldDB" id="A0A927GTD6"/>
<reference evidence="9" key="1">
    <citation type="submission" date="2020-09" db="EMBL/GenBank/DDBJ databases">
        <title>A novel bacterium of genus Paenibacillus, isolated from South China Sea.</title>
        <authorList>
            <person name="Huang H."/>
            <person name="Mo K."/>
            <person name="Hu Y."/>
        </authorList>
    </citation>
    <scope>NUCLEOTIDE SEQUENCE</scope>
    <source>
        <strain evidence="9">IB182496</strain>
    </source>
</reference>
<evidence type="ECO:0000256" key="2">
    <source>
        <dbReference type="ARBA" id="ARBA00022475"/>
    </source>
</evidence>
<protein>
    <submittedName>
        <fullName evidence="9">Histidine kinase</fullName>
    </submittedName>
</protein>
<proteinExistence type="predicted"/>
<dbReference type="InterPro" id="IPR003660">
    <property type="entry name" value="HAMP_dom"/>
</dbReference>
<dbReference type="Pfam" id="PF06580">
    <property type="entry name" value="His_kinase"/>
    <property type="match status" value="1"/>
</dbReference>
<evidence type="ECO:0000256" key="3">
    <source>
        <dbReference type="ARBA" id="ARBA00022553"/>
    </source>
</evidence>
<comment type="caution">
    <text evidence="9">The sequence shown here is derived from an EMBL/GenBank/DDBJ whole genome shotgun (WGS) entry which is preliminary data.</text>
</comment>
<evidence type="ECO:0000256" key="5">
    <source>
        <dbReference type="ARBA" id="ARBA00022777"/>
    </source>
</evidence>
<dbReference type="Proteomes" id="UP000621560">
    <property type="component" value="Unassembled WGS sequence"/>
</dbReference>
<keyword evidence="3" id="KW-0597">Phosphoprotein</keyword>
<evidence type="ECO:0000256" key="1">
    <source>
        <dbReference type="ARBA" id="ARBA00004651"/>
    </source>
</evidence>
<dbReference type="SUPFAM" id="SSF55874">
    <property type="entry name" value="ATPase domain of HSP90 chaperone/DNA topoisomerase II/histidine kinase"/>
    <property type="match status" value="1"/>
</dbReference>
<dbReference type="InterPro" id="IPR003594">
    <property type="entry name" value="HATPase_dom"/>
</dbReference>
<organism evidence="9 10">
    <name type="scientific">Paenibacillus sabuli</name>
    <dbReference type="NCBI Taxonomy" id="2772509"/>
    <lineage>
        <taxon>Bacteria</taxon>
        <taxon>Bacillati</taxon>
        <taxon>Bacillota</taxon>
        <taxon>Bacilli</taxon>
        <taxon>Bacillales</taxon>
        <taxon>Paenibacillaceae</taxon>
        <taxon>Paenibacillus</taxon>
    </lineage>
</organism>
<keyword evidence="5 9" id="KW-0418">Kinase</keyword>
<dbReference type="PANTHER" id="PTHR34220:SF7">
    <property type="entry name" value="SENSOR HISTIDINE KINASE YPDA"/>
    <property type="match status" value="1"/>
</dbReference>
<dbReference type="Pfam" id="PF02518">
    <property type="entry name" value="HATPase_c"/>
    <property type="match status" value="1"/>
</dbReference>
<name>A0A927GTD6_9BACL</name>
<keyword evidence="7" id="KW-0812">Transmembrane</keyword>
<feature type="transmembrane region" description="Helical" evidence="7">
    <location>
        <begin position="7"/>
        <end position="29"/>
    </location>
</feature>
<dbReference type="GO" id="GO:0005886">
    <property type="term" value="C:plasma membrane"/>
    <property type="evidence" value="ECO:0007669"/>
    <property type="project" value="UniProtKB-SubCell"/>
</dbReference>
<dbReference type="SUPFAM" id="SSF158472">
    <property type="entry name" value="HAMP domain-like"/>
    <property type="match status" value="1"/>
</dbReference>
<evidence type="ECO:0000313" key="9">
    <source>
        <dbReference type="EMBL" id="MBD2846990.1"/>
    </source>
</evidence>
<evidence type="ECO:0000256" key="6">
    <source>
        <dbReference type="ARBA" id="ARBA00023136"/>
    </source>
</evidence>
<gene>
    <name evidence="9" type="ORF">IDH44_17470</name>
</gene>
<accession>A0A927GTD6</accession>
<dbReference type="PROSITE" id="PS50885">
    <property type="entry name" value="HAMP"/>
    <property type="match status" value="1"/>
</dbReference>
<dbReference type="InterPro" id="IPR050640">
    <property type="entry name" value="Bact_2-comp_sensor_kinase"/>
</dbReference>
<keyword evidence="7" id="KW-1133">Transmembrane helix</keyword>
<evidence type="ECO:0000256" key="7">
    <source>
        <dbReference type="SAM" id="Phobius"/>
    </source>
</evidence>
<sequence length="583" mass="66216">MSRHRPILIRMIGVMLIVVVPAVLLYTYFSRVSIDTIDAQITASNENRLGFLRSQIVSNVDRLAMASSVLSRDSSVLNLQISILTGDYYGTRTYQTQLKEKLSLQSLSSPWSNELSVSLPEIERRISTLPTDPFNALELDAADNGVWRLLTDGSGRGRYYQMFMWDPFGSKRDTPQVNAVYEVRFGLENIRKMLREFRQEGDGQTFLLASGGAAFGGVEGQDEQARALGAELLQGELGDSGHRSLHVEGQQAYLSHLYVPSLDAYLIDYVPLSVIHAPIVESRNLFYLGLLAVLLLGMAATYLLYLHVQKPISAIVQGLKQFEIGDYTYRIHQRFHNEFDYMMRRFNDMGNQIEHLIRNVYEEQNRSRLATLKQLQSQIHPHFLYNCFSFIAACAKGGYTDTIRQMAFHLGDYYRYTTRVENQTPPLREEAELVRHYLAIYKLRLERLAYEVELPEEMLEEPMPRLILQPVVENAIEHGVEPLPGSGRVRVSGSIEGPWRMVTVEDSGSGMSEAEIEAYMQRLELPMDETIGCGLWNVNERLRQRFGAGAGISLTASQRLSGLAVTLRWRIVDTEQEGKDTHD</sequence>
<comment type="subcellular location">
    <subcellularLocation>
        <location evidence="1">Cell membrane</location>
        <topology evidence="1">Multi-pass membrane protein</topology>
    </subcellularLocation>
</comment>
<keyword evidence="6 7" id="KW-0472">Membrane</keyword>